<dbReference type="Gene3D" id="1.10.246.130">
    <property type="match status" value="1"/>
</dbReference>
<organism evidence="5 6">
    <name type="scientific">Penicillium frequentans</name>
    <dbReference type="NCBI Taxonomy" id="3151616"/>
    <lineage>
        <taxon>Eukaryota</taxon>
        <taxon>Fungi</taxon>
        <taxon>Dikarya</taxon>
        <taxon>Ascomycota</taxon>
        <taxon>Pezizomycotina</taxon>
        <taxon>Eurotiomycetes</taxon>
        <taxon>Eurotiomycetidae</taxon>
        <taxon>Eurotiales</taxon>
        <taxon>Aspergillaceae</taxon>
        <taxon>Penicillium</taxon>
    </lineage>
</organism>
<dbReference type="PANTHER" id="PTHR11686:SF62">
    <property type="entry name" value="GLUTATHIONE HYDROLASE"/>
    <property type="match status" value="1"/>
</dbReference>
<feature type="binding site" evidence="2">
    <location>
        <begin position="510"/>
        <end position="511"/>
    </location>
    <ligand>
        <name>L-glutamate</name>
        <dbReference type="ChEBI" id="CHEBI:29985"/>
    </ligand>
</feature>
<evidence type="ECO:0000313" key="6">
    <source>
        <dbReference type="Proteomes" id="UP001220324"/>
    </source>
</evidence>
<evidence type="ECO:0000313" key="5">
    <source>
        <dbReference type="EMBL" id="KAJ5553051.1"/>
    </source>
</evidence>
<comment type="function">
    <text evidence="3">Gamma-glutamyltransferase.</text>
</comment>
<dbReference type="GO" id="GO:0036374">
    <property type="term" value="F:glutathione hydrolase activity"/>
    <property type="evidence" value="ECO:0007669"/>
    <property type="project" value="UniProtKB-UniRule"/>
</dbReference>
<comment type="catalytic activity">
    <reaction evidence="3">
        <text>glutathione + H2O = L-cysteinylglycine + L-glutamate</text>
        <dbReference type="Rhea" id="RHEA:28807"/>
        <dbReference type="ChEBI" id="CHEBI:15377"/>
        <dbReference type="ChEBI" id="CHEBI:29985"/>
        <dbReference type="ChEBI" id="CHEBI:57925"/>
        <dbReference type="ChEBI" id="CHEBI:61694"/>
        <dbReference type="EC" id="3.4.19.13"/>
    </reaction>
</comment>
<protein>
    <recommendedName>
        <fullName evidence="3">Glutathione hydrolase</fullName>
        <ecNumber evidence="3">2.3.2.2</ecNumber>
        <ecNumber evidence="3">3.4.19.13</ecNumber>
    </recommendedName>
    <alternativeName>
        <fullName evidence="3">Gamma-glutamyltransferase</fullName>
    </alternativeName>
</protein>
<comment type="catalytic activity">
    <reaction evidence="3">
        <text>an N-terminal (5-L-glutamyl)-[peptide] + an alpha-amino acid = 5-L-glutamyl amino acid + an N-terminal L-alpha-aminoacyl-[peptide]</text>
        <dbReference type="Rhea" id="RHEA:23904"/>
        <dbReference type="Rhea" id="RHEA-COMP:9780"/>
        <dbReference type="Rhea" id="RHEA-COMP:9795"/>
        <dbReference type="ChEBI" id="CHEBI:77644"/>
        <dbReference type="ChEBI" id="CHEBI:78597"/>
        <dbReference type="ChEBI" id="CHEBI:78599"/>
        <dbReference type="ChEBI" id="CHEBI:78608"/>
        <dbReference type="EC" id="2.3.2.2"/>
    </reaction>
</comment>
<dbReference type="InterPro" id="IPR000101">
    <property type="entry name" value="GGT_peptidase"/>
</dbReference>
<sequence length="630" mass="67837">MRQGMIAEDVEKQKLALLPQSTLISDEGVRQSSERPVTLWGTISNKLKQKPGLVVIISVVILLLFLPTLNISPLDFITQNGHCDIGSHESPGPGKLGAIATESAICSRHGIEMFEMGGNAADAIVAAQFCVGVIGMYHSGISGGGFMLVRAPNGSFEFVDFRETAPAAAFEEMFRNNTKSSVYGGLASAVPGEVRGLEYLHKHYGSLPWRTVMQPAIRTARDGFPVTEDLIKYMNAAVGTVGEDFLSHNPTWALDFAPNGTRLGLGEIITRRRFADTLEAIAERGPDAFYSGPIAETMINAIQASNGTMTLEDLANYAVIIRNTSQIDYRGYTITSGTTPSSGTIALSMLKILDGYKDFFSSEKTVNLSTHRMNEAMRFGYGQRTEMGDPLFVPGMAEYEEDILKQSTADGIRGKISDTHTLDVSAYDPTGIEIRDTPGTSHLAASDHSGLAISVISTINTYFGSQVMVPETGIIMNNEMNDFSIPGSSNSFGYVPSEANYIRPGKRPMSSITPAIVTGPDGKLFLISGSAGGSRIITATAQIIINAIDHGLNAAEALAKPRLHDQLLPNQVWFEYAFDNSTVAFMESRGHNITWMPPGSSTAQLIHVLPNGTFDAAGEPRQLNSAGYAI</sequence>
<comment type="pathway">
    <text evidence="3">Mycotoxin biosynthesis.</text>
</comment>
<feature type="binding site" evidence="2">
    <location>
        <position position="162"/>
    </location>
    <ligand>
        <name>L-glutamate</name>
        <dbReference type="ChEBI" id="CHEBI:29985"/>
    </ligand>
</feature>
<feature type="binding site" evidence="2">
    <location>
        <begin position="458"/>
        <end position="460"/>
    </location>
    <ligand>
        <name>L-glutamate</name>
        <dbReference type="ChEBI" id="CHEBI:29985"/>
    </ligand>
</feature>
<dbReference type="SUPFAM" id="SSF56235">
    <property type="entry name" value="N-terminal nucleophile aminohydrolases (Ntn hydrolases)"/>
    <property type="match status" value="1"/>
</dbReference>
<comment type="caution">
    <text evidence="5">The sequence shown here is derived from an EMBL/GenBank/DDBJ whole genome shotgun (WGS) entry which is preliminary data.</text>
</comment>
<dbReference type="Proteomes" id="UP001220324">
    <property type="component" value="Unassembled WGS sequence"/>
</dbReference>
<feature type="binding site" evidence="2">
    <location>
        <position position="533"/>
    </location>
    <ligand>
        <name>L-glutamate</name>
        <dbReference type="ChEBI" id="CHEBI:29985"/>
    </ligand>
</feature>
<dbReference type="GO" id="GO:0006751">
    <property type="term" value="P:glutathione catabolic process"/>
    <property type="evidence" value="ECO:0007669"/>
    <property type="project" value="UniProtKB-UniRule"/>
</dbReference>
<dbReference type="Gene3D" id="3.60.20.40">
    <property type="match status" value="1"/>
</dbReference>
<dbReference type="Pfam" id="PF01019">
    <property type="entry name" value="G_glu_transpept"/>
    <property type="match status" value="1"/>
</dbReference>
<keyword evidence="4" id="KW-0472">Membrane</keyword>
<dbReference type="GO" id="GO:0005886">
    <property type="term" value="C:plasma membrane"/>
    <property type="evidence" value="ECO:0007669"/>
    <property type="project" value="TreeGrafter"/>
</dbReference>
<dbReference type="GO" id="GO:0103068">
    <property type="term" value="F:leukotriene C4 gamma-glutamyl transferase activity"/>
    <property type="evidence" value="ECO:0007669"/>
    <property type="project" value="UniProtKB-EC"/>
</dbReference>
<evidence type="ECO:0000256" key="1">
    <source>
        <dbReference type="PIRSR" id="PIRSR600101-1"/>
    </source>
</evidence>
<feature type="transmembrane region" description="Helical" evidence="4">
    <location>
        <begin position="52"/>
        <end position="69"/>
    </location>
</feature>
<feature type="binding site" evidence="2">
    <location>
        <position position="482"/>
    </location>
    <ligand>
        <name>L-glutamate</name>
        <dbReference type="ChEBI" id="CHEBI:29985"/>
    </ligand>
</feature>
<evidence type="ECO:0000256" key="2">
    <source>
        <dbReference type="PIRSR" id="PIRSR600101-2"/>
    </source>
</evidence>
<keyword evidence="3" id="KW-0808">Transferase</keyword>
<keyword evidence="3" id="KW-0012">Acyltransferase</keyword>
<dbReference type="FunFam" id="3.60.20.40:FF:000008">
    <property type="entry name" value="Gamma-glutamyltranspeptidase (Eurofung)"/>
    <property type="match status" value="1"/>
</dbReference>
<dbReference type="EMBL" id="JAQIZZ010000002">
    <property type="protein sequence ID" value="KAJ5553051.1"/>
    <property type="molecule type" value="Genomic_DNA"/>
</dbReference>
<dbReference type="PRINTS" id="PR01210">
    <property type="entry name" value="GGTRANSPTASE"/>
</dbReference>
<comment type="catalytic activity">
    <reaction evidence="3">
        <text>an S-substituted glutathione + H2O = an S-substituted L-cysteinylglycine + L-glutamate</text>
        <dbReference type="Rhea" id="RHEA:59468"/>
        <dbReference type="ChEBI" id="CHEBI:15377"/>
        <dbReference type="ChEBI" id="CHEBI:29985"/>
        <dbReference type="ChEBI" id="CHEBI:90779"/>
        <dbReference type="ChEBI" id="CHEBI:143103"/>
        <dbReference type="EC" id="3.4.19.13"/>
    </reaction>
</comment>
<gene>
    <name evidence="5" type="ORF">N7494_002429</name>
</gene>
<dbReference type="EC" id="3.4.19.13" evidence="3"/>
<evidence type="ECO:0000256" key="4">
    <source>
        <dbReference type="SAM" id="Phobius"/>
    </source>
</evidence>
<dbReference type="InterPro" id="IPR029055">
    <property type="entry name" value="Ntn_hydrolases_N"/>
</dbReference>
<dbReference type="NCBIfam" id="TIGR00066">
    <property type="entry name" value="g_glut_trans"/>
    <property type="match status" value="1"/>
</dbReference>
<name>A0AAD6D3M9_9EURO</name>
<proteinExistence type="predicted"/>
<evidence type="ECO:0000256" key="3">
    <source>
        <dbReference type="RuleBase" id="RU368068"/>
    </source>
</evidence>
<reference evidence="5 6" key="1">
    <citation type="journal article" date="2023" name="IMA Fungus">
        <title>Comparative genomic study of the Penicillium genus elucidates a diverse pangenome and 15 lateral gene transfer events.</title>
        <authorList>
            <person name="Petersen C."/>
            <person name="Sorensen T."/>
            <person name="Nielsen M.R."/>
            <person name="Sondergaard T.E."/>
            <person name="Sorensen J.L."/>
            <person name="Fitzpatrick D.A."/>
            <person name="Frisvad J.C."/>
            <person name="Nielsen K.L."/>
        </authorList>
    </citation>
    <scope>NUCLEOTIDE SEQUENCE [LARGE SCALE GENOMIC DNA]</scope>
    <source>
        <strain evidence="5 6">IBT 35679</strain>
    </source>
</reference>
<accession>A0AAD6D3M9</accession>
<keyword evidence="3" id="KW-0378">Hydrolase</keyword>
<feature type="active site" description="Nucleophile" evidence="1">
    <location>
        <position position="440"/>
    </location>
</feature>
<dbReference type="AlphaFoldDB" id="A0AAD6D3M9"/>
<keyword evidence="4" id="KW-1133">Transmembrane helix</keyword>
<dbReference type="InterPro" id="IPR043138">
    <property type="entry name" value="GGT_lsub"/>
</dbReference>
<keyword evidence="4" id="KW-0812">Transmembrane</keyword>
<keyword evidence="6" id="KW-1185">Reference proteome</keyword>
<dbReference type="InterPro" id="IPR043137">
    <property type="entry name" value="GGT_ssub_C"/>
</dbReference>
<dbReference type="EC" id="2.3.2.2" evidence="3"/>
<dbReference type="PANTHER" id="PTHR11686">
    <property type="entry name" value="GAMMA GLUTAMYL TRANSPEPTIDASE"/>
    <property type="match status" value="1"/>
</dbReference>